<dbReference type="RefSeq" id="WP_019966081.1">
    <property type="nucleotide sequence ID" value="NZ_UGSK01000001.1"/>
</dbReference>
<dbReference type="InterPro" id="IPR011545">
    <property type="entry name" value="DEAD/DEAH_box_helicase_dom"/>
</dbReference>
<dbReference type="AlphaFoldDB" id="A0A378ZWM5"/>
<accession>A0A378ZWM5</accession>
<sequence length="723" mass="80139">MTAYDKLARPVQRWIRDQGWRELRDIQARSVHAVIDGTCDLIISASTAGGKTEAAFLPLISQAVDQEEAGQQAGFNILYVGPLKALINDQTRRLEEICEKAGLPVIPWHGDVPSSVKARAQKNPRGILLITPESLEAIFVTKSTLVPKLFSRLNAIVIDELHTLLDSERGVQLRSLFTRMEIATGKRVRRIGLSATLGDMELARSFLRPSAPDEVIPIVGEESEAELKLQLKGYAAGGKDESPDASIQAISMHLFEKLRGSDNLVFAGARNRVEVFADRLSTMCREANLPQEFYAHHASLSRDHREFVEKRLKDARLPTTAICTSTLELGIDIGDVACVAQIGAPFTVASLRQRMGRSGRRAGQPAVLRQYAIEADLLSSSAFSDRLRLGLVRSIAMIQLLLERWCEAPKDKALHLSTLVHQILSVIAERGGASARRLYTTLCEKGPFHNVSQEMFLQVLRRLGAPEVGLIEQASGGLLMLGGKGERLVEHYSFYAVFMTPEEYRVVADGKELGTLPIDNMLAPGMTIIFSGRRWEVVELHDQEKVLMVRPSRQGVAPVFGGDAGEIDDRVIEKMFEILEGETVPVYLDQQARQLLAEARSTYEWLNEVADRIIPLGERTTLLATRCGSVKNTTLALALRNFGFQVQTYDGFLEVLQDKAKISVPDALREISEAEEIDLFSTDVSLSFEKFHSYLSTQLLQQDALSSRLDLEGAKALASWLLQ</sequence>
<organism evidence="5 6">
    <name type="scientific">Pannonibacter phragmitetus</name>
    <dbReference type="NCBI Taxonomy" id="121719"/>
    <lineage>
        <taxon>Bacteria</taxon>
        <taxon>Pseudomonadati</taxon>
        <taxon>Pseudomonadota</taxon>
        <taxon>Alphaproteobacteria</taxon>
        <taxon>Hyphomicrobiales</taxon>
        <taxon>Stappiaceae</taxon>
        <taxon>Pannonibacter</taxon>
    </lineage>
</organism>
<evidence type="ECO:0000259" key="4">
    <source>
        <dbReference type="PROSITE" id="PS51194"/>
    </source>
</evidence>
<dbReference type="GO" id="GO:0016887">
    <property type="term" value="F:ATP hydrolysis activity"/>
    <property type="evidence" value="ECO:0007669"/>
    <property type="project" value="TreeGrafter"/>
</dbReference>
<dbReference type="GO" id="GO:0003677">
    <property type="term" value="F:DNA binding"/>
    <property type="evidence" value="ECO:0007669"/>
    <property type="project" value="TreeGrafter"/>
</dbReference>
<dbReference type="InterPro" id="IPR001650">
    <property type="entry name" value="Helicase_C-like"/>
</dbReference>
<dbReference type="GO" id="GO:0003724">
    <property type="term" value="F:RNA helicase activity"/>
    <property type="evidence" value="ECO:0007669"/>
    <property type="project" value="UniProtKB-EC"/>
</dbReference>
<dbReference type="SUPFAM" id="SSF52540">
    <property type="entry name" value="P-loop containing nucleoside triphosphate hydrolases"/>
    <property type="match status" value="1"/>
</dbReference>
<keyword evidence="5" id="KW-0378">Hydrolase</keyword>
<keyword evidence="1" id="KW-0547">Nucleotide-binding</keyword>
<dbReference type="EMBL" id="UGSK01000001">
    <property type="protein sequence ID" value="SUB01269.1"/>
    <property type="molecule type" value="Genomic_DNA"/>
</dbReference>
<feature type="domain" description="Helicase ATP-binding" evidence="3">
    <location>
        <begin position="32"/>
        <end position="215"/>
    </location>
</feature>
<reference evidence="5 6" key="1">
    <citation type="submission" date="2018-06" db="EMBL/GenBank/DDBJ databases">
        <authorList>
            <consortium name="Pathogen Informatics"/>
            <person name="Doyle S."/>
        </authorList>
    </citation>
    <scope>NUCLEOTIDE SEQUENCE [LARGE SCALE GENOMIC DNA]</scope>
    <source>
        <strain evidence="5 6">NCTC13350</strain>
    </source>
</reference>
<evidence type="ECO:0000256" key="1">
    <source>
        <dbReference type="ARBA" id="ARBA00022741"/>
    </source>
</evidence>
<evidence type="ECO:0000313" key="6">
    <source>
        <dbReference type="Proteomes" id="UP000255000"/>
    </source>
</evidence>
<dbReference type="Proteomes" id="UP000255000">
    <property type="component" value="Unassembled WGS sequence"/>
</dbReference>
<evidence type="ECO:0000256" key="2">
    <source>
        <dbReference type="ARBA" id="ARBA00022840"/>
    </source>
</evidence>
<keyword evidence="2" id="KW-0067">ATP-binding</keyword>
<dbReference type="GO" id="GO:0005524">
    <property type="term" value="F:ATP binding"/>
    <property type="evidence" value="ECO:0007669"/>
    <property type="project" value="UniProtKB-KW"/>
</dbReference>
<dbReference type="PANTHER" id="PTHR47962">
    <property type="entry name" value="ATP-DEPENDENT HELICASE LHR-RELATED-RELATED"/>
    <property type="match status" value="1"/>
</dbReference>
<dbReference type="PANTHER" id="PTHR47962:SF5">
    <property type="entry name" value="ATP-DEPENDENT HELICASE LHR-RELATED"/>
    <property type="match status" value="1"/>
</dbReference>
<dbReference type="InterPro" id="IPR052511">
    <property type="entry name" value="ATP-dep_Helicase"/>
</dbReference>
<evidence type="ECO:0000313" key="5">
    <source>
        <dbReference type="EMBL" id="SUB01269.1"/>
    </source>
</evidence>
<protein>
    <submittedName>
        <fullName evidence="5">Probable DEAD-box ATP-dependent RNA helicase SA1885</fullName>
        <ecNumber evidence="5">3.6.4.13</ecNumber>
    </submittedName>
</protein>
<name>A0A378ZWM5_9HYPH</name>
<evidence type="ECO:0000259" key="3">
    <source>
        <dbReference type="PROSITE" id="PS51192"/>
    </source>
</evidence>
<dbReference type="SMART" id="SM00487">
    <property type="entry name" value="DEXDc"/>
    <property type="match status" value="1"/>
</dbReference>
<dbReference type="PROSITE" id="PS51192">
    <property type="entry name" value="HELICASE_ATP_BIND_1"/>
    <property type="match status" value="1"/>
</dbReference>
<dbReference type="Pfam" id="PF00270">
    <property type="entry name" value="DEAD"/>
    <property type="match status" value="1"/>
</dbReference>
<dbReference type="PROSITE" id="PS51194">
    <property type="entry name" value="HELICASE_CTER"/>
    <property type="match status" value="1"/>
</dbReference>
<keyword evidence="5" id="KW-0347">Helicase</keyword>
<dbReference type="Gene3D" id="3.40.50.300">
    <property type="entry name" value="P-loop containing nucleotide triphosphate hydrolases"/>
    <property type="match status" value="2"/>
</dbReference>
<dbReference type="InterPro" id="IPR027417">
    <property type="entry name" value="P-loop_NTPase"/>
</dbReference>
<dbReference type="Pfam" id="PF00271">
    <property type="entry name" value="Helicase_C"/>
    <property type="match status" value="1"/>
</dbReference>
<dbReference type="SMART" id="SM00490">
    <property type="entry name" value="HELICc"/>
    <property type="match status" value="1"/>
</dbReference>
<gene>
    <name evidence="5" type="ORF">NCTC13350_02205</name>
</gene>
<dbReference type="EC" id="3.6.4.13" evidence="5"/>
<proteinExistence type="predicted"/>
<feature type="domain" description="Helicase C-terminal" evidence="4">
    <location>
        <begin position="246"/>
        <end position="403"/>
    </location>
</feature>
<dbReference type="InterPro" id="IPR014001">
    <property type="entry name" value="Helicase_ATP-bd"/>
</dbReference>